<dbReference type="Pfam" id="PF01315">
    <property type="entry name" value="Ald_Xan_dh_C"/>
    <property type="match status" value="1"/>
</dbReference>
<dbReference type="SMART" id="SM01008">
    <property type="entry name" value="Ald_Xan_dh_C"/>
    <property type="match status" value="1"/>
</dbReference>
<evidence type="ECO:0000313" key="4">
    <source>
        <dbReference type="Proteomes" id="UP000773614"/>
    </source>
</evidence>
<comment type="caution">
    <text evidence="3">The sequence shown here is derived from an EMBL/GenBank/DDBJ whole genome shotgun (WGS) entry which is preliminary data.</text>
</comment>
<evidence type="ECO:0000313" key="3">
    <source>
        <dbReference type="EMBL" id="MYZ48407.1"/>
    </source>
</evidence>
<proteinExistence type="predicted"/>
<dbReference type="InterPro" id="IPR000674">
    <property type="entry name" value="Ald_Oxase/Xan_DH_a/b"/>
</dbReference>
<protein>
    <submittedName>
        <fullName evidence="3">Xanthine dehydrogenase family protein molybdopterin-binding subunit</fullName>
    </submittedName>
</protein>
<sequence>MNGIVGQPVSRVDGAAKVTGGARYAAEFAVPGLVHAALVASTVAKGLVAAIDIAAAAAAPGVLAVLTHENAMRLPYRPMERRPAVDPKAGEQLKVLQGPEILFCGQPVALVVAESPEQAVHAAGLVAVREQPEPAATAFDTDGAYSPSEASAKAGRAGETRRGDAEAAFRAAPVTIDATYTLPREHHNAMELHATIASWEGERLTLFDKTQWVDNDRNEIAHVFGIPKEDIRVISPFVGGAFGSALRTWPHVALAALAARHVGRPVRLELTRRELYSMVGFRPHTVQRLRLGAERDGRLRAIAYEGVGQTSAYEEYAETAASPARNTYSCPNVATKYRLAAMNTNTPTPMRAPGIVTGNFALEAAMDELAKALGLDPLELRLRNYAERDEAKDLPWSSKELRTCYARAAERFGWARRSPAPRSMREGHDLIGWGMATAIYHADRAPASASAALFANGTATIRSAASDMGPGTYTAMTQIAADALGLPLERVRFELGDTDMPPAPVHGGSITAASIGNAVHAACEALKAKLGEAARVPGGPFAGRDAGAIVARDGGLAAG</sequence>
<dbReference type="SUPFAM" id="SSF56003">
    <property type="entry name" value="Molybdenum cofactor-binding domain"/>
    <property type="match status" value="1"/>
</dbReference>
<gene>
    <name evidence="3" type="ORF">E4O86_11880</name>
</gene>
<dbReference type="GO" id="GO:0005506">
    <property type="term" value="F:iron ion binding"/>
    <property type="evidence" value="ECO:0007669"/>
    <property type="project" value="InterPro"/>
</dbReference>
<evidence type="ECO:0000259" key="2">
    <source>
        <dbReference type="SMART" id="SM01008"/>
    </source>
</evidence>
<feature type="domain" description="Aldehyde oxidase/xanthine dehydrogenase a/b hammerhead" evidence="2">
    <location>
        <begin position="19"/>
        <end position="134"/>
    </location>
</feature>
<dbReference type="Gene3D" id="3.90.1170.50">
    <property type="entry name" value="Aldehyde oxidase/xanthine dehydrogenase, a/b hammerhead"/>
    <property type="match status" value="1"/>
</dbReference>
<dbReference type="InterPro" id="IPR036856">
    <property type="entry name" value="Ald_Oxase/Xan_DH_a/b_sf"/>
</dbReference>
<dbReference type="InterPro" id="IPR037165">
    <property type="entry name" value="AldOxase/xan_DH_Mopterin-bd_sf"/>
</dbReference>
<name>A0A964T5S2_9HYPH</name>
<reference evidence="3" key="1">
    <citation type="submission" date="2019-03" db="EMBL/GenBank/DDBJ databases">
        <title>Afifella sp. nov., isolated from activated sludge.</title>
        <authorList>
            <person name="Li Q."/>
            <person name="Liu Y."/>
        </authorList>
    </citation>
    <scope>NUCLEOTIDE SEQUENCE</scope>
    <source>
        <strain evidence="3">L72</strain>
    </source>
</reference>
<evidence type="ECO:0000256" key="1">
    <source>
        <dbReference type="SAM" id="MobiDB-lite"/>
    </source>
</evidence>
<dbReference type="InterPro" id="IPR016208">
    <property type="entry name" value="Ald_Oxase/xanthine_DH-like"/>
</dbReference>
<dbReference type="PANTHER" id="PTHR11908:SF153">
    <property type="entry name" value="DEHYDROGENASE"/>
    <property type="match status" value="1"/>
</dbReference>
<dbReference type="PANTHER" id="PTHR11908">
    <property type="entry name" value="XANTHINE DEHYDROGENASE"/>
    <property type="match status" value="1"/>
</dbReference>
<dbReference type="Pfam" id="PF20256">
    <property type="entry name" value="MoCoBD_2"/>
    <property type="match status" value="1"/>
</dbReference>
<dbReference type="EMBL" id="SPKJ01000036">
    <property type="protein sequence ID" value="MYZ48407.1"/>
    <property type="molecule type" value="Genomic_DNA"/>
</dbReference>
<dbReference type="GO" id="GO:0016491">
    <property type="term" value="F:oxidoreductase activity"/>
    <property type="evidence" value="ECO:0007669"/>
    <property type="project" value="InterPro"/>
</dbReference>
<dbReference type="AlphaFoldDB" id="A0A964T5S2"/>
<organism evidence="3 4">
    <name type="scientific">Propylenella binzhouense</name>
    <dbReference type="NCBI Taxonomy" id="2555902"/>
    <lineage>
        <taxon>Bacteria</taxon>
        <taxon>Pseudomonadati</taxon>
        <taxon>Pseudomonadota</taxon>
        <taxon>Alphaproteobacteria</taxon>
        <taxon>Hyphomicrobiales</taxon>
        <taxon>Propylenellaceae</taxon>
        <taxon>Propylenella</taxon>
    </lineage>
</organism>
<feature type="non-terminal residue" evidence="3">
    <location>
        <position position="559"/>
    </location>
</feature>
<keyword evidence="4" id="KW-1185">Reference proteome</keyword>
<dbReference type="SUPFAM" id="SSF54665">
    <property type="entry name" value="CO dehydrogenase molybdoprotein N-domain-like"/>
    <property type="match status" value="1"/>
</dbReference>
<dbReference type="Proteomes" id="UP000773614">
    <property type="component" value="Unassembled WGS sequence"/>
</dbReference>
<dbReference type="Gene3D" id="3.30.365.10">
    <property type="entry name" value="Aldehyde oxidase/xanthine dehydrogenase, molybdopterin binding domain"/>
    <property type="match status" value="3"/>
</dbReference>
<dbReference type="Pfam" id="PF02738">
    <property type="entry name" value="MoCoBD_1"/>
    <property type="match status" value="1"/>
</dbReference>
<dbReference type="InterPro" id="IPR008274">
    <property type="entry name" value="AldOxase/xan_DH_MoCoBD1"/>
</dbReference>
<dbReference type="OrthoDB" id="8428274at2"/>
<accession>A0A964T5S2</accession>
<dbReference type="InterPro" id="IPR046867">
    <property type="entry name" value="AldOxase/xan_DH_MoCoBD2"/>
</dbReference>
<feature type="region of interest" description="Disordered" evidence="1">
    <location>
        <begin position="137"/>
        <end position="164"/>
    </location>
</feature>
<dbReference type="RefSeq" id="WP_161140755.1">
    <property type="nucleotide sequence ID" value="NZ_SPKJ01000036.1"/>
</dbReference>